<organism evidence="2 3">
    <name type="scientific">Georhizobium profundi</name>
    <dbReference type="NCBI Taxonomy" id="2341112"/>
    <lineage>
        <taxon>Bacteria</taxon>
        <taxon>Pseudomonadati</taxon>
        <taxon>Pseudomonadota</taxon>
        <taxon>Alphaproteobacteria</taxon>
        <taxon>Hyphomicrobiales</taxon>
        <taxon>Rhizobiaceae</taxon>
        <taxon>Georhizobium</taxon>
    </lineage>
</organism>
<dbReference type="Proteomes" id="UP000268192">
    <property type="component" value="Chromosome"/>
</dbReference>
<feature type="domain" description="XdhC- CoxI" evidence="1">
    <location>
        <begin position="17"/>
        <end position="84"/>
    </location>
</feature>
<accession>A0A3S9B9Q8</accession>
<evidence type="ECO:0000313" key="2">
    <source>
        <dbReference type="EMBL" id="AZN73758.1"/>
    </source>
</evidence>
<evidence type="ECO:0000259" key="1">
    <source>
        <dbReference type="Pfam" id="PF02625"/>
    </source>
</evidence>
<dbReference type="PANTHER" id="PTHR30388">
    <property type="entry name" value="ALDEHYDE OXIDOREDUCTASE MOLYBDENUM COFACTOR ASSEMBLY PROTEIN"/>
    <property type="match status" value="1"/>
</dbReference>
<dbReference type="InterPro" id="IPR003777">
    <property type="entry name" value="XdhC_CoxI"/>
</dbReference>
<evidence type="ECO:0000313" key="3">
    <source>
        <dbReference type="Proteomes" id="UP000268192"/>
    </source>
</evidence>
<dbReference type="KEGG" id="abaw:D5400_11265"/>
<dbReference type="OrthoDB" id="9815497at2"/>
<gene>
    <name evidence="2" type="ORF">D5400_11265</name>
</gene>
<protein>
    <submittedName>
        <fullName evidence="2">XdhC family protein</fullName>
    </submittedName>
</protein>
<sequence>MLSAVLADDPLVIAEGWAKEGRSVAVATVVETWGSAPRPVGSHLVIDGEGNFEGSVSGGCVEGAVVSEAMDVIAAGAPRMLEFGVADETAWRVGLSCGGRIRVYVEKLG</sequence>
<dbReference type="PANTHER" id="PTHR30388:SF4">
    <property type="entry name" value="MOLYBDENUM COFACTOR INSERTION CHAPERONE PAOD"/>
    <property type="match status" value="1"/>
</dbReference>
<dbReference type="Pfam" id="PF02625">
    <property type="entry name" value="XdhC_CoxI"/>
    <property type="match status" value="1"/>
</dbReference>
<reference evidence="2 3" key="1">
    <citation type="submission" date="2018-09" db="EMBL/GenBank/DDBJ databases">
        <title>Marinorhizobium profundi gen. nov., sp. nov., isolated from a deep-sea sediment sample from the New Britain Trench and proposal of Marinorhizobiaceae fam. nov. in the order Rhizobiales of the class Alphaproteobacteria.</title>
        <authorList>
            <person name="Cao J."/>
        </authorList>
    </citation>
    <scope>NUCLEOTIDE SEQUENCE [LARGE SCALE GENOMIC DNA]</scope>
    <source>
        <strain evidence="2 3">WS11</strain>
    </source>
</reference>
<dbReference type="InterPro" id="IPR052698">
    <property type="entry name" value="MoCofactor_Util/Proc"/>
</dbReference>
<keyword evidence="3" id="KW-1185">Reference proteome</keyword>
<dbReference type="AlphaFoldDB" id="A0A3S9B9Q8"/>
<name>A0A3S9B9Q8_9HYPH</name>
<proteinExistence type="predicted"/>
<dbReference type="EMBL" id="CP032509">
    <property type="protein sequence ID" value="AZN73758.1"/>
    <property type="molecule type" value="Genomic_DNA"/>
</dbReference>